<dbReference type="Gene3D" id="3.40.50.450">
    <property type="match status" value="1"/>
</dbReference>
<sequence length="414" mass="42144">MSATRAAADGCDDDRLARAHLSRVVEPGDRRLRLRLQDRGAVDLVRQLRDGRGDEVWQARHDRLDGPTTALVASAARAGVGLVVPADGCWPPGFDDLDDLGPRDGPDGGAPVCLWVRGVLPPAAGAPPVASVVGSRAATAYGVHVAEELAAGLVDRGWTVVSGAAYGIDAAAHRGALAVEAPAGLPTVAVLAGGADRASPAGHDLLLRRVVERGGAVVSELPPGTRPAAYRFLLRNRLIAAWGAGTVVVEASFRSGALSTARTAAGLSRQVAAVPGPVTSGASSGTNRLLRDGASCVTGADDVVELFGPMGTAPLWDERRPGAVTGGGGGGPADGPTTPGVRGVEHLGDDAVRVWHALEGGRARPVVDLVCAVGLGERAVTSALALLELEGVVSHDGARWRRGAGRGRRPPVVP</sequence>
<gene>
    <name evidence="3" type="ORF">ACFOLH_08175</name>
</gene>
<dbReference type="InterPro" id="IPR057666">
    <property type="entry name" value="DrpA_SLOG"/>
</dbReference>
<evidence type="ECO:0000313" key="3">
    <source>
        <dbReference type="EMBL" id="MFC3688315.1"/>
    </source>
</evidence>
<dbReference type="RefSeq" id="WP_340292101.1">
    <property type="nucleotide sequence ID" value="NZ_JBBEOI010000059.1"/>
</dbReference>
<keyword evidence="4" id="KW-1185">Reference proteome</keyword>
<comment type="similarity">
    <text evidence="1">Belongs to the DprA/Smf family.</text>
</comment>
<organism evidence="3 4">
    <name type="scientific">Aquipuribacter hungaricus</name>
    <dbReference type="NCBI Taxonomy" id="545624"/>
    <lineage>
        <taxon>Bacteria</taxon>
        <taxon>Bacillati</taxon>
        <taxon>Actinomycetota</taxon>
        <taxon>Actinomycetes</taxon>
        <taxon>Micrococcales</taxon>
        <taxon>Intrasporangiaceae</taxon>
        <taxon>Aquipuribacter</taxon>
    </lineage>
</organism>
<evidence type="ECO:0000259" key="2">
    <source>
        <dbReference type="Pfam" id="PF02481"/>
    </source>
</evidence>
<dbReference type="InterPro" id="IPR003488">
    <property type="entry name" value="DprA"/>
</dbReference>
<protein>
    <submittedName>
        <fullName evidence="3">DNA-processing protein DprA</fullName>
    </submittedName>
</protein>
<proteinExistence type="inferred from homology"/>
<name>A0ABV7WFT0_9MICO</name>
<dbReference type="Proteomes" id="UP001595685">
    <property type="component" value="Unassembled WGS sequence"/>
</dbReference>
<dbReference type="SUPFAM" id="SSF102405">
    <property type="entry name" value="MCP/YpsA-like"/>
    <property type="match status" value="1"/>
</dbReference>
<evidence type="ECO:0000313" key="4">
    <source>
        <dbReference type="Proteomes" id="UP001595685"/>
    </source>
</evidence>
<dbReference type="Pfam" id="PF02481">
    <property type="entry name" value="DNA_processg_A"/>
    <property type="match status" value="1"/>
</dbReference>
<feature type="domain" description="Smf/DprA SLOG" evidence="2">
    <location>
        <begin position="109"/>
        <end position="307"/>
    </location>
</feature>
<reference evidence="4" key="1">
    <citation type="journal article" date="2019" name="Int. J. Syst. Evol. Microbiol.">
        <title>The Global Catalogue of Microorganisms (GCM) 10K type strain sequencing project: providing services to taxonomists for standard genome sequencing and annotation.</title>
        <authorList>
            <consortium name="The Broad Institute Genomics Platform"/>
            <consortium name="The Broad Institute Genome Sequencing Center for Infectious Disease"/>
            <person name="Wu L."/>
            <person name="Ma J."/>
        </authorList>
    </citation>
    <scope>NUCLEOTIDE SEQUENCE [LARGE SCALE GENOMIC DNA]</scope>
    <source>
        <strain evidence="4">NCAIM B.02333</strain>
    </source>
</reference>
<dbReference type="PANTHER" id="PTHR43022:SF1">
    <property type="entry name" value="PROTEIN SMF"/>
    <property type="match status" value="1"/>
</dbReference>
<dbReference type="PANTHER" id="PTHR43022">
    <property type="entry name" value="PROTEIN SMF"/>
    <property type="match status" value="1"/>
</dbReference>
<comment type="caution">
    <text evidence="3">The sequence shown here is derived from an EMBL/GenBank/DDBJ whole genome shotgun (WGS) entry which is preliminary data.</text>
</comment>
<evidence type="ECO:0000256" key="1">
    <source>
        <dbReference type="ARBA" id="ARBA00006525"/>
    </source>
</evidence>
<dbReference type="EMBL" id="JBHRWW010000004">
    <property type="protein sequence ID" value="MFC3688315.1"/>
    <property type="molecule type" value="Genomic_DNA"/>
</dbReference>
<accession>A0ABV7WFT0</accession>